<dbReference type="PROSITE" id="PS50931">
    <property type="entry name" value="HTH_LYSR"/>
    <property type="match status" value="1"/>
</dbReference>
<evidence type="ECO:0000256" key="1">
    <source>
        <dbReference type="ARBA" id="ARBA00009437"/>
    </source>
</evidence>
<dbReference type="InterPro" id="IPR005119">
    <property type="entry name" value="LysR_subst-bd"/>
</dbReference>
<feature type="domain" description="HTH lysR-type" evidence="5">
    <location>
        <begin position="2"/>
        <end position="59"/>
    </location>
</feature>
<dbReference type="GO" id="GO:0032993">
    <property type="term" value="C:protein-DNA complex"/>
    <property type="evidence" value="ECO:0007669"/>
    <property type="project" value="TreeGrafter"/>
</dbReference>
<evidence type="ECO:0000256" key="2">
    <source>
        <dbReference type="ARBA" id="ARBA00023015"/>
    </source>
</evidence>
<dbReference type="Gene3D" id="3.40.190.10">
    <property type="entry name" value="Periplasmic binding protein-like II"/>
    <property type="match status" value="2"/>
</dbReference>
<dbReference type="GO" id="GO:0003700">
    <property type="term" value="F:DNA-binding transcription factor activity"/>
    <property type="evidence" value="ECO:0007669"/>
    <property type="project" value="InterPro"/>
</dbReference>
<proteinExistence type="inferred from homology"/>
<evidence type="ECO:0000259" key="5">
    <source>
        <dbReference type="PROSITE" id="PS50931"/>
    </source>
</evidence>
<sequence>MLELRHLKYFVAVAKEQNIGRAALALNISQPPLTRQIQQLEEIIGAPLFIRSVKGVEMTAAGQALYADAKAILSLADLAVERSRRAAHGQLGRLDVGIFGTGMFDIVPRVLLRFRNAFPDVEIAMHTMTKTEQVEALRQRRITIGFNRLVPKYPDIKSRVVMWERLVVGLPRSNPLAEREALSIADLAGQPLVLFPSTGHPNFSDFVAHQCREHGFIPQVVQEVGDAVTGVALVASGFGVCIVPESATHFRASGVVYVRLKESPPTMLDVSCLYLQDDPSPILREFLRILEEFRAENGVTDDA</sequence>
<dbReference type="RefSeq" id="WP_221246662.1">
    <property type="nucleotide sequence ID" value="NZ_JACHFJ010000004.1"/>
</dbReference>
<dbReference type="FunFam" id="1.10.10.10:FF:000001">
    <property type="entry name" value="LysR family transcriptional regulator"/>
    <property type="match status" value="1"/>
</dbReference>
<keyword evidence="2" id="KW-0805">Transcription regulation</keyword>
<name>A0A840VDV4_9PROT</name>
<dbReference type="PRINTS" id="PR00039">
    <property type="entry name" value="HTHLYSR"/>
</dbReference>
<dbReference type="GO" id="GO:0003677">
    <property type="term" value="F:DNA binding"/>
    <property type="evidence" value="ECO:0007669"/>
    <property type="project" value="UniProtKB-KW"/>
</dbReference>
<dbReference type="CDD" id="cd08446">
    <property type="entry name" value="PBP2_Chlorocatechol"/>
    <property type="match status" value="1"/>
</dbReference>
<dbReference type="Pfam" id="PF00126">
    <property type="entry name" value="HTH_1"/>
    <property type="match status" value="1"/>
</dbReference>
<dbReference type="InterPro" id="IPR000847">
    <property type="entry name" value="LysR_HTH_N"/>
</dbReference>
<dbReference type="SUPFAM" id="SSF53850">
    <property type="entry name" value="Periplasmic binding protein-like II"/>
    <property type="match status" value="1"/>
</dbReference>
<dbReference type="SUPFAM" id="SSF46785">
    <property type="entry name" value="Winged helix' DNA-binding domain"/>
    <property type="match status" value="1"/>
</dbReference>
<dbReference type="InterPro" id="IPR036388">
    <property type="entry name" value="WH-like_DNA-bd_sf"/>
</dbReference>
<dbReference type="InterPro" id="IPR036390">
    <property type="entry name" value="WH_DNA-bd_sf"/>
</dbReference>
<comment type="similarity">
    <text evidence="1">Belongs to the LysR transcriptional regulatory family.</text>
</comment>
<evidence type="ECO:0000313" key="6">
    <source>
        <dbReference type="EMBL" id="MBB5373057.1"/>
    </source>
</evidence>
<keyword evidence="7" id="KW-1185">Reference proteome</keyword>
<gene>
    <name evidence="6" type="ORF">HNP71_001315</name>
</gene>
<comment type="caution">
    <text evidence="6">The sequence shown here is derived from an EMBL/GenBank/DDBJ whole genome shotgun (WGS) entry which is preliminary data.</text>
</comment>
<accession>A0A840VDV4</accession>
<reference evidence="6 7" key="1">
    <citation type="submission" date="2020-08" db="EMBL/GenBank/DDBJ databases">
        <title>Genomic Encyclopedia of Type Strains, Phase IV (KMG-IV): sequencing the most valuable type-strain genomes for metagenomic binning, comparative biology and taxonomic classification.</title>
        <authorList>
            <person name="Goeker M."/>
        </authorList>
    </citation>
    <scope>NUCLEOTIDE SEQUENCE [LARGE SCALE GENOMIC DNA]</scope>
    <source>
        <strain evidence="6 7">DSM 27026</strain>
    </source>
</reference>
<protein>
    <submittedName>
        <fullName evidence="6">DNA-binding transcriptional LysR family regulator</fullName>
    </submittedName>
</protein>
<dbReference type="PANTHER" id="PTHR30346:SF0">
    <property type="entry name" value="HCA OPERON TRANSCRIPTIONAL ACTIVATOR HCAR"/>
    <property type="match status" value="1"/>
</dbReference>
<dbReference type="AlphaFoldDB" id="A0A840VDV4"/>
<dbReference type="Pfam" id="PF03466">
    <property type="entry name" value="LysR_substrate"/>
    <property type="match status" value="1"/>
</dbReference>
<organism evidence="6 7">
    <name type="scientific">Acidocella aromatica</name>
    <dbReference type="NCBI Taxonomy" id="1303579"/>
    <lineage>
        <taxon>Bacteria</taxon>
        <taxon>Pseudomonadati</taxon>
        <taxon>Pseudomonadota</taxon>
        <taxon>Alphaproteobacteria</taxon>
        <taxon>Acetobacterales</taxon>
        <taxon>Acidocellaceae</taxon>
        <taxon>Acidocella</taxon>
    </lineage>
</organism>
<dbReference type="Proteomes" id="UP000553706">
    <property type="component" value="Unassembled WGS sequence"/>
</dbReference>
<dbReference type="PANTHER" id="PTHR30346">
    <property type="entry name" value="TRANSCRIPTIONAL DUAL REGULATOR HCAR-RELATED"/>
    <property type="match status" value="1"/>
</dbReference>
<dbReference type="EMBL" id="JACHFJ010000004">
    <property type="protein sequence ID" value="MBB5373057.1"/>
    <property type="molecule type" value="Genomic_DNA"/>
</dbReference>
<evidence type="ECO:0000313" key="7">
    <source>
        <dbReference type="Proteomes" id="UP000553706"/>
    </source>
</evidence>
<keyword evidence="3 6" id="KW-0238">DNA-binding</keyword>
<dbReference type="Gene3D" id="1.10.10.10">
    <property type="entry name" value="Winged helix-like DNA-binding domain superfamily/Winged helix DNA-binding domain"/>
    <property type="match status" value="1"/>
</dbReference>
<evidence type="ECO:0000256" key="3">
    <source>
        <dbReference type="ARBA" id="ARBA00023125"/>
    </source>
</evidence>
<evidence type="ECO:0000256" key="4">
    <source>
        <dbReference type="ARBA" id="ARBA00023163"/>
    </source>
</evidence>
<keyword evidence="4" id="KW-0804">Transcription</keyword>